<evidence type="ECO:0000313" key="4">
    <source>
        <dbReference type="Proteomes" id="UP000182826"/>
    </source>
</evidence>
<dbReference type="InterPro" id="IPR010559">
    <property type="entry name" value="Sig_transdc_His_kin_internal"/>
</dbReference>
<feature type="transmembrane region" description="Helical" evidence="1">
    <location>
        <begin position="112"/>
        <end position="129"/>
    </location>
</feature>
<dbReference type="PANTHER" id="PTHR34220:SF7">
    <property type="entry name" value="SENSOR HISTIDINE KINASE YPDA"/>
    <property type="match status" value="1"/>
</dbReference>
<proteinExistence type="predicted"/>
<dbReference type="InterPro" id="IPR050640">
    <property type="entry name" value="Bact_2-comp_sensor_kinase"/>
</dbReference>
<keyword evidence="1" id="KW-1133">Transmembrane helix</keyword>
<sequence>MKTSKKRFFFSSLTIFRLILPAKDIFLSYSKKAVYLNSIICIANSNFDLIEKHYFYIYKKMTIQMKALTYDPENRFMKIKLYTLYWLGYILLFSLIQGLPAGDFLTAFYNEWYSILPKILFVTIVVEFLMPRFLFRKKTIAFITVYILLILVFAFLQRLIDNYIIIRYYLTFWKIEPILSAPVFLYNISKLQFVVTIPLAFKLFYYLAEEKNKVQIISSQKLQAELSSLRNQFHPHFLFNVLNSLYSKILTKSDDSAEIVLRISDLLRFSIYDVNNRNISLQNEVDYLKNYISLQQLRFENQLQLSFSVHGTIENHSIEPFLILPFIENSFKYSLDEVGQAWITISIAVTNGWLSVKIENSLPKKISKTTENLNSGIGIANVKRRLELLYPEKHILTVKNEITSFFVSLKIKIEDGCN</sequence>
<evidence type="ECO:0000259" key="2">
    <source>
        <dbReference type="Pfam" id="PF06580"/>
    </source>
</evidence>
<accession>A0A1J7BPE0</accession>
<feature type="domain" description="Signal transduction histidine kinase internal region" evidence="2">
    <location>
        <begin position="224"/>
        <end position="303"/>
    </location>
</feature>
<dbReference type="SUPFAM" id="SSF55874">
    <property type="entry name" value="ATPase domain of HSP90 chaperone/DNA topoisomerase II/histidine kinase"/>
    <property type="match status" value="1"/>
</dbReference>
<dbReference type="GO" id="GO:0000155">
    <property type="term" value="F:phosphorelay sensor kinase activity"/>
    <property type="evidence" value="ECO:0007669"/>
    <property type="project" value="InterPro"/>
</dbReference>
<keyword evidence="1" id="KW-0812">Transmembrane</keyword>
<dbReference type="Pfam" id="PF06580">
    <property type="entry name" value="His_kinase"/>
    <property type="match status" value="1"/>
</dbReference>
<evidence type="ECO:0000313" key="3">
    <source>
        <dbReference type="EMBL" id="OIV40574.1"/>
    </source>
</evidence>
<dbReference type="AlphaFoldDB" id="A0A1J7BPE0"/>
<protein>
    <recommendedName>
        <fullName evidence="2">Signal transduction histidine kinase internal region domain-containing protein</fullName>
    </recommendedName>
</protein>
<gene>
    <name evidence="3" type="ORF">BKM63_17025</name>
</gene>
<feature type="transmembrane region" description="Helical" evidence="1">
    <location>
        <begin position="141"/>
        <end position="160"/>
    </location>
</feature>
<evidence type="ECO:0000256" key="1">
    <source>
        <dbReference type="SAM" id="Phobius"/>
    </source>
</evidence>
<dbReference type="InterPro" id="IPR036890">
    <property type="entry name" value="HATPase_C_sf"/>
</dbReference>
<feature type="transmembrane region" description="Helical" evidence="1">
    <location>
        <begin position="79"/>
        <end position="100"/>
    </location>
</feature>
<keyword evidence="1" id="KW-0472">Membrane</keyword>
<dbReference type="PANTHER" id="PTHR34220">
    <property type="entry name" value="SENSOR HISTIDINE KINASE YPDA"/>
    <property type="match status" value="1"/>
</dbReference>
<dbReference type="Gene3D" id="3.30.565.10">
    <property type="entry name" value="Histidine kinase-like ATPase, C-terminal domain"/>
    <property type="match status" value="1"/>
</dbReference>
<organism evidence="3 4">
    <name type="scientific">Flavobacterium johnsoniae</name>
    <name type="common">Cytophaga johnsonae</name>
    <dbReference type="NCBI Taxonomy" id="986"/>
    <lineage>
        <taxon>Bacteria</taxon>
        <taxon>Pseudomonadati</taxon>
        <taxon>Bacteroidota</taxon>
        <taxon>Flavobacteriia</taxon>
        <taxon>Flavobacteriales</taxon>
        <taxon>Flavobacteriaceae</taxon>
        <taxon>Flavobacterium</taxon>
    </lineage>
</organism>
<dbReference type="EMBL" id="MLFK01000009">
    <property type="protein sequence ID" value="OIV40574.1"/>
    <property type="molecule type" value="Genomic_DNA"/>
</dbReference>
<dbReference type="Proteomes" id="UP000182826">
    <property type="component" value="Unassembled WGS sequence"/>
</dbReference>
<dbReference type="GO" id="GO:0016020">
    <property type="term" value="C:membrane"/>
    <property type="evidence" value="ECO:0007669"/>
    <property type="project" value="InterPro"/>
</dbReference>
<keyword evidence="4" id="KW-1185">Reference proteome</keyword>
<name>A0A1J7BPE0_FLAJO</name>
<comment type="caution">
    <text evidence="3">The sequence shown here is derived from an EMBL/GenBank/DDBJ whole genome shotgun (WGS) entry which is preliminary data.</text>
</comment>
<reference evidence="3 4" key="1">
    <citation type="submission" date="2016-10" db="EMBL/GenBank/DDBJ databases">
        <title>Draft Genome Sequence of Rhizobacteria Flavobacterium johnsoniae CI04.</title>
        <authorList>
            <person name="Bravo J.I."/>
            <person name="Lozano G.L."/>
            <person name="Handelsman J."/>
        </authorList>
    </citation>
    <scope>NUCLEOTIDE SEQUENCE [LARGE SCALE GENOMIC DNA]</scope>
    <source>
        <strain evidence="3 4">CI04</strain>
    </source>
</reference>